<dbReference type="EMBL" id="BARS01029340">
    <property type="protein sequence ID" value="GAG03396.1"/>
    <property type="molecule type" value="Genomic_DNA"/>
</dbReference>
<organism evidence="1">
    <name type="scientific">marine sediment metagenome</name>
    <dbReference type="NCBI Taxonomy" id="412755"/>
    <lineage>
        <taxon>unclassified sequences</taxon>
        <taxon>metagenomes</taxon>
        <taxon>ecological metagenomes</taxon>
    </lineage>
</organism>
<accession>X0VS66</accession>
<feature type="non-terminal residue" evidence="1">
    <location>
        <position position="1"/>
    </location>
</feature>
<gene>
    <name evidence="1" type="ORF">S01H1_45867</name>
</gene>
<evidence type="ECO:0008006" key="2">
    <source>
        <dbReference type="Google" id="ProtNLM"/>
    </source>
</evidence>
<sequence>VHQFDYKGENQVVYEKNGVTIKSWPAIHAGDGAVSFALYWKGMKVVIGGDTRPNTWYLKYAKDADVAIHEAFLTPQQLVTLYNQSPQSALGVGTVVHTPPQAFGKVMSTIKPKHAIAYHFFYEADTIDQMLTYIRETYDGPLTLAEDNLVWNITKDGIRGRKVVSDDEAWSQEGPNKPQKPDHTVPDQLSKEMLAGNWDISDVSAKMVKQFKEKYHMK</sequence>
<name>X0VS66_9ZZZZ</name>
<dbReference type="Gene3D" id="3.60.15.10">
    <property type="entry name" value="Ribonuclease Z/Hydroxyacylglutathione hydrolase-like"/>
    <property type="match status" value="1"/>
</dbReference>
<dbReference type="SUPFAM" id="SSF56281">
    <property type="entry name" value="Metallo-hydrolase/oxidoreductase"/>
    <property type="match status" value="1"/>
</dbReference>
<reference evidence="1" key="1">
    <citation type="journal article" date="2014" name="Front. Microbiol.">
        <title>High frequency of phylogenetically diverse reductive dehalogenase-homologous genes in deep subseafloor sedimentary metagenomes.</title>
        <authorList>
            <person name="Kawai M."/>
            <person name="Futagami T."/>
            <person name="Toyoda A."/>
            <person name="Takaki Y."/>
            <person name="Nishi S."/>
            <person name="Hori S."/>
            <person name="Arai W."/>
            <person name="Tsubouchi T."/>
            <person name="Morono Y."/>
            <person name="Uchiyama I."/>
            <person name="Ito T."/>
            <person name="Fujiyama A."/>
            <person name="Inagaki F."/>
            <person name="Takami H."/>
        </authorList>
    </citation>
    <scope>NUCLEOTIDE SEQUENCE</scope>
    <source>
        <strain evidence="1">Expedition CK06-06</strain>
    </source>
</reference>
<proteinExistence type="predicted"/>
<dbReference type="InterPro" id="IPR036866">
    <property type="entry name" value="RibonucZ/Hydroxyglut_hydro"/>
</dbReference>
<evidence type="ECO:0000313" key="1">
    <source>
        <dbReference type="EMBL" id="GAG03396.1"/>
    </source>
</evidence>
<dbReference type="AlphaFoldDB" id="X0VS66"/>
<protein>
    <recommendedName>
        <fullName evidence="2">Metallo-beta-lactamase domain-containing protein</fullName>
    </recommendedName>
</protein>
<comment type="caution">
    <text evidence="1">The sequence shown here is derived from an EMBL/GenBank/DDBJ whole genome shotgun (WGS) entry which is preliminary data.</text>
</comment>